<dbReference type="AlphaFoldDB" id="A0A162ZMD3"/>
<gene>
    <name evidence="1" type="ORF">PHYBLDRAFT_173718</name>
</gene>
<dbReference type="GeneID" id="28997998"/>
<organism evidence="1 2">
    <name type="scientific">Phycomyces blakesleeanus (strain ATCC 8743b / DSM 1359 / FGSC 10004 / NBRC 33097 / NRRL 1555)</name>
    <dbReference type="NCBI Taxonomy" id="763407"/>
    <lineage>
        <taxon>Eukaryota</taxon>
        <taxon>Fungi</taxon>
        <taxon>Fungi incertae sedis</taxon>
        <taxon>Mucoromycota</taxon>
        <taxon>Mucoromycotina</taxon>
        <taxon>Mucoromycetes</taxon>
        <taxon>Mucorales</taxon>
        <taxon>Phycomycetaceae</taxon>
        <taxon>Phycomyces</taxon>
    </lineage>
</organism>
<dbReference type="RefSeq" id="XP_018285841.1">
    <property type="nucleotide sequence ID" value="XM_018437092.1"/>
</dbReference>
<sequence>MTSFISRLKMYQAEIMVLIFQSKIYGTHIQIVKACRNPVDSPNNQYSWKKYKHHIILRKKSLLGLEATKKEKSIKRSSGDLRAFERKHDLDCLPVNGHLDLLQTTVDKEENQQRENAQNGLVRCTNQICIPKLVPHTDTKKTTYLPEVGWVSSNRYCWFVTDIKILKFYKSKWDSLSCEAFHKKHLTFELND</sequence>
<evidence type="ECO:0000313" key="2">
    <source>
        <dbReference type="Proteomes" id="UP000077315"/>
    </source>
</evidence>
<dbReference type="EMBL" id="KV440997">
    <property type="protein sequence ID" value="OAD67801.1"/>
    <property type="molecule type" value="Genomic_DNA"/>
</dbReference>
<protein>
    <submittedName>
        <fullName evidence="1">Uncharacterized protein</fullName>
    </submittedName>
</protein>
<reference evidence="2" key="1">
    <citation type="submission" date="2015-06" db="EMBL/GenBank/DDBJ databases">
        <title>Expansion of signal transduction pathways in fungi by whole-genome duplication.</title>
        <authorList>
            <consortium name="DOE Joint Genome Institute"/>
            <person name="Corrochano L.M."/>
            <person name="Kuo A."/>
            <person name="Marcet-Houben M."/>
            <person name="Polaino S."/>
            <person name="Salamov A."/>
            <person name="Villalobos J.M."/>
            <person name="Alvarez M.I."/>
            <person name="Avalos J."/>
            <person name="Benito E.P."/>
            <person name="Benoit I."/>
            <person name="Burger G."/>
            <person name="Camino L.P."/>
            <person name="Canovas D."/>
            <person name="Cerda-Olmedo E."/>
            <person name="Cheng J.-F."/>
            <person name="Dominguez A."/>
            <person name="Elias M."/>
            <person name="Eslava A.P."/>
            <person name="Glaser F."/>
            <person name="Grimwood J."/>
            <person name="Gutierrez G."/>
            <person name="Heitman J."/>
            <person name="Henrissat B."/>
            <person name="Iturriaga E.A."/>
            <person name="Lang B.F."/>
            <person name="Lavin J.L."/>
            <person name="Lee S."/>
            <person name="Li W."/>
            <person name="Lindquist E."/>
            <person name="Lopez-Garcia S."/>
            <person name="Luque E.M."/>
            <person name="Marcos A.T."/>
            <person name="Martin J."/>
            <person name="McCluskey K."/>
            <person name="Medina H.R."/>
            <person name="Miralles-Duran A."/>
            <person name="Miyazaki A."/>
            <person name="Munoz-Torres E."/>
            <person name="Oguiza J.A."/>
            <person name="Ohm R."/>
            <person name="Olmedo M."/>
            <person name="Orejas M."/>
            <person name="Ortiz-Castellanos L."/>
            <person name="Pisabarro A.G."/>
            <person name="Rodriguez-Romero J."/>
            <person name="Ruiz-Herrera J."/>
            <person name="Ruiz-Vazquez R."/>
            <person name="Sanz C."/>
            <person name="Schackwitz W."/>
            <person name="Schmutz J."/>
            <person name="Shahriari M."/>
            <person name="Shelest E."/>
            <person name="Silva-Franco F."/>
            <person name="Soanes D."/>
            <person name="Syed K."/>
            <person name="Tagua V.G."/>
            <person name="Talbot N.J."/>
            <person name="Thon M."/>
            <person name="De vries R.P."/>
            <person name="Wiebenga A."/>
            <person name="Yadav J.S."/>
            <person name="Braun E.L."/>
            <person name="Baker S."/>
            <person name="Garre V."/>
            <person name="Horwitz B."/>
            <person name="Torres-Martinez S."/>
            <person name="Idnurm A."/>
            <person name="Herrera-Estrella A."/>
            <person name="Gabaldon T."/>
            <person name="Grigoriev I.V."/>
        </authorList>
    </citation>
    <scope>NUCLEOTIDE SEQUENCE [LARGE SCALE GENOMIC DNA]</scope>
    <source>
        <strain evidence="2">NRRL 1555(-)</strain>
    </source>
</reference>
<keyword evidence="2" id="KW-1185">Reference proteome</keyword>
<name>A0A162ZMD3_PHYB8</name>
<proteinExistence type="predicted"/>
<dbReference type="InParanoid" id="A0A162ZMD3"/>
<accession>A0A162ZMD3</accession>
<dbReference type="Proteomes" id="UP000077315">
    <property type="component" value="Unassembled WGS sequence"/>
</dbReference>
<evidence type="ECO:0000313" key="1">
    <source>
        <dbReference type="EMBL" id="OAD67801.1"/>
    </source>
</evidence>
<dbReference type="VEuPathDB" id="FungiDB:PHYBLDRAFT_173718"/>